<dbReference type="GO" id="GO:0046872">
    <property type="term" value="F:metal ion binding"/>
    <property type="evidence" value="ECO:0007669"/>
    <property type="project" value="UniProtKB-KW"/>
</dbReference>
<evidence type="ECO:0000256" key="7">
    <source>
        <dbReference type="PIRSR" id="PIRSR001235-1"/>
    </source>
</evidence>
<dbReference type="SUPFAM" id="SSF55031">
    <property type="entry name" value="Bacterial exopeptidase dimerisation domain"/>
    <property type="match status" value="1"/>
</dbReference>
<evidence type="ECO:0000256" key="8">
    <source>
        <dbReference type="PIRSR" id="PIRSR001235-2"/>
    </source>
</evidence>
<dbReference type="PANTHER" id="PTHR32494:SF19">
    <property type="entry name" value="ALLANTOATE DEIMINASE-RELATED"/>
    <property type="match status" value="1"/>
</dbReference>
<proteinExistence type="inferred from homology"/>
<feature type="binding site" evidence="7">
    <location>
        <position position="88"/>
    </location>
    <ligand>
        <name>Zn(2+)</name>
        <dbReference type="ChEBI" id="CHEBI:29105"/>
        <label>1</label>
    </ligand>
</feature>
<sequence>MSTATILARIEELAAISEDSDCLTRTFGSPAFIRASQLISGWMQEAGLETRIDNIGNVRGRLVSKNPSARTLVFGSHFDTVVNAGKFDGPLGVLMALDVVSSLDVELPFHIEVVAFSDEEGVRYHTTYLGSKVLSAAFDMTQLALQDAAGISLGDAIQMMGGCTDQLLHDKIDAADWLGYFEIHIEQGPVLYEKHIPVAIVTAIAGQQRSQLVFKGMAGHAGTVPMDMRQDALCCASECILIIEQWALQHCDRVVATVGTLQVVHGASNVIPGEVLCSLDLRSADIDMIREAHVELLAQLNAVCVKRKISFEWHVVQETAPVICDRELSGLLEKSIPSAEIVKLVSGAGHDAVAVSAIAPVCMLFVRCFKGISHHPLEDVEAADIEVALQVARTFIQQLIR</sequence>
<dbReference type="OrthoDB" id="9769665at2"/>
<dbReference type="InterPro" id="IPR010158">
    <property type="entry name" value="Amidase_Cbmase"/>
</dbReference>
<evidence type="ECO:0000313" key="9">
    <source>
        <dbReference type="EMBL" id="RFM29319.1"/>
    </source>
</evidence>
<dbReference type="Pfam" id="PF01546">
    <property type="entry name" value="Peptidase_M20"/>
    <property type="match status" value="1"/>
</dbReference>
<evidence type="ECO:0000256" key="3">
    <source>
        <dbReference type="ARBA" id="ARBA00011738"/>
    </source>
</evidence>
<comment type="similarity">
    <text evidence="2">Belongs to the peptidase M20 family.</text>
</comment>
<organism evidence="9 10">
    <name type="scientific">Chitinophaga silvisoli</name>
    <dbReference type="NCBI Taxonomy" id="2291814"/>
    <lineage>
        <taxon>Bacteria</taxon>
        <taxon>Pseudomonadati</taxon>
        <taxon>Bacteroidota</taxon>
        <taxon>Chitinophagia</taxon>
        <taxon>Chitinophagales</taxon>
        <taxon>Chitinophagaceae</taxon>
        <taxon>Chitinophaga</taxon>
    </lineage>
</organism>
<comment type="subunit">
    <text evidence="3">Homodimer.</text>
</comment>
<dbReference type="InterPro" id="IPR036264">
    <property type="entry name" value="Bact_exopeptidase_dim_dom"/>
</dbReference>
<feature type="binding site" evidence="7">
    <location>
        <position position="184"/>
    </location>
    <ligand>
        <name>Zn(2+)</name>
        <dbReference type="ChEBI" id="CHEBI:29105"/>
        <label>1</label>
    </ligand>
</feature>
<dbReference type="SUPFAM" id="SSF53187">
    <property type="entry name" value="Zn-dependent exopeptidases"/>
    <property type="match status" value="1"/>
</dbReference>
<feature type="binding site" evidence="7">
    <location>
        <position position="77"/>
    </location>
    <ligand>
        <name>Zn(2+)</name>
        <dbReference type="ChEBI" id="CHEBI:29105"/>
        <label>1</label>
    </ligand>
</feature>
<evidence type="ECO:0000256" key="5">
    <source>
        <dbReference type="ARBA" id="ARBA00022801"/>
    </source>
</evidence>
<dbReference type="AlphaFoldDB" id="A0A3E1NN02"/>
<keyword evidence="4 7" id="KW-0479">Metal-binding</keyword>
<dbReference type="Gene3D" id="3.40.630.10">
    <property type="entry name" value="Zn peptidases"/>
    <property type="match status" value="1"/>
</dbReference>
<feature type="binding site" evidence="7">
    <location>
        <position position="88"/>
    </location>
    <ligand>
        <name>Zn(2+)</name>
        <dbReference type="ChEBI" id="CHEBI:29105"/>
        <label>2</label>
    </ligand>
</feature>
<dbReference type="Proteomes" id="UP000261174">
    <property type="component" value="Unassembled WGS sequence"/>
</dbReference>
<feature type="binding site" evidence="8">
    <location>
        <position position="282"/>
    </location>
    <ligand>
        <name>allantoate</name>
        <dbReference type="ChEBI" id="CHEBI:17536"/>
    </ligand>
</feature>
<dbReference type="GO" id="GO:0016813">
    <property type="term" value="F:hydrolase activity, acting on carbon-nitrogen (but not peptide) bonds, in linear amidines"/>
    <property type="evidence" value="ECO:0007669"/>
    <property type="project" value="InterPro"/>
</dbReference>
<feature type="binding site" evidence="8">
    <location>
        <position position="269"/>
    </location>
    <ligand>
        <name>allantoate</name>
        <dbReference type="ChEBI" id="CHEBI:17536"/>
    </ligand>
</feature>
<dbReference type="NCBIfam" id="TIGR01879">
    <property type="entry name" value="hydantase"/>
    <property type="match status" value="1"/>
</dbReference>
<comment type="cofactor">
    <cofactor evidence="1">
        <name>Mn(2+)</name>
        <dbReference type="ChEBI" id="CHEBI:29035"/>
    </cofactor>
</comment>
<name>A0A3E1NN02_9BACT</name>
<keyword evidence="5 9" id="KW-0378">Hydrolase</keyword>
<evidence type="ECO:0000256" key="6">
    <source>
        <dbReference type="ARBA" id="ARBA00023211"/>
    </source>
</evidence>
<keyword evidence="10" id="KW-1185">Reference proteome</keyword>
<dbReference type="Gene3D" id="3.30.70.360">
    <property type="match status" value="1"/>
</dbReference>
<keyword evidence="7" id="KW-0862">Zinc</keyword>
<comment type="cofactor">
    <cofactor evidence="7">
        <name>Zn(2+)</name>
        <dbReference type="ChEBI" id="CHEBI:29105"/>
    </cofactor>
    <text evidence="7">Binds 2 Zn(2+) ions per subunit.</text>
</comment>
<gene>
    <name evidence="9" type="ORF">DXN04_33270</name>
</gene>
<evidence type="ECO:0000313" key="10">
    <source>
        <dbReference type="Proteomes" id="UP000261174"/>
    </source>
</evidence>
<dbReference type="PIRSF" id="PIRSF001235">
    <property type="entry name" value="Amidase_carbamoylase"/>
    <property type="match status" value="1"/>
</dbReference>
<feature type="binding site" evidence="7">
    <location>
        <position position="120"/>
    </location>
    <ligand>
        <name>Zn(2+)</name>
        <dbReference type="ChEBI" id="CHEBI:29105"/>
        <label>2</label>
    </ligand>
</feature>
<protein>
    <submittedName>
        <fullName evidence="9">Zn-dependent hydrolase</fullName>
    </submittedName>
</protein>
<evidence type="ECO:0000256" key="1">
    <source>
        <dbReference type="ARBA" id="ARBA00001936"/>
    </source>
</evidence>
<accession>A0A3E1NN02</accession>
<dbReference type="PANTHER" id="PTHR32494">
    <property type="entry name" value="ALLANTOATE DEIMINASE-RELATED"/>
    <property type="match status" value="1"/>
</dbReference>
<dbReference type="RefSeq" id="WP_116857742.1">
    <property type="nucleotide sequence ID" value="NZ_QTJV01000022.1"/>
</dbReference>
<feature type="binding site" evidence="7">
    <location>
        <position position="374"/>
    </location>
    <ligand>
        <name>Zn(2+)</name>
        <dbReference type="ChEBI" id="CHEBI:29105"/>
        <label>2</label>
    </ligand>
</feature>
<feature type="binding site" evidence="8">
    <location>
        <position position="209"/>
    </location>
    <ligand>
        <name>allantoate</name>
        <dbReference type="ChEBI" id="CHEBI:17536"/>
    </ligand>
</feature>
<comment type="caution">
    <text evidence="9">The sequence shown here is derived from an EMBL/GenBank/DDBJ whole genome shotgun (WGS) entry which is preliminary data.</text>
</comment>
<dbReference type="EMBL" id="QTJV01000022">
    <property type="protein sequence ID" value="RFM29319.1"/>
    <property type="molecule type" value="Genomic_DNA"/>
</dbReference>
<evidence type="ECO:0000256" key="2">
    <source>
        <dbReference type="ARBA" id="ARBA00006153"/>
    </source>
</evidence>
<keyword evidence="6" id="KW-0464">Manganese</keyword>
<dbReference type="CDD" id="cd03884">
    <property type="entry name" value="M20_bAS"/>
    <property type="match status" value="1"/>
</dbReference>
<dbReference type="InterPro" id="IPR002933">
    <property type="entry name" value="Peptidase_M20"/>
</dbReference>
<reference evidence="9 10" key="1">
    <citation type="submission" date="2018-08" db="EMBL/GenBank/DDBJ databases">
        <title>Chitinophaga sp. K20C18050901, a novel bacterium isolated from forest soil.</title>
        <authorList>
            <person name="Wang C."/>
        </authorList>
    </citation>
    <scope>NUCLEOTIDE SEQUENCE [LARGE SCALE GENOMIC DNA]</scope>
    <source>
        <strain evidence="9 10">K20C18050901</strain>
    </source>
</reference>
<evidence type="ECO:0000256" key="4">
    <source>
        <dbReference type="ARBA" id="ARBA00022723"/>
    </source>
</evidence>